<dbReference type="InterPro" id="IPR010237">
    <property type="entry name" value="Pyr-5-nucltdase"/>
</dbReference>
<evidence type="ECO:0000313" key="1">
    <source>
        <dbReference type="EMBL" id="AEI15938.1"/>
    </source>
</evidence>
<dbReference type="InterPro" id="IPR036412">
    <property type="entry name" value="HAD-like_sf"/>
</dbReference>
<dbReference type="PANTHER" id="PTHR12725">
    <property type="entry name" value="HALOACID DEHALOGENASE-LIKE HYDROLASE"/>
    <property type="match status" value="1"/>
</dbReference>
<sequence length="212" mass="24377">MQNYIFDLDNTLYHPNTGILEEVNHRINSFMIHKVGIHFEKVDFLRRTYREKYGVTLRGLMYHYSVRPSDYLDYVHDLAYDEFIDKDPLLNSCLENLEGYRAVFTNGAKSHAVNILSKLGVYECFDDIFSIEDVDYIPKIYIESFKKMMNMSGIIPGDSILFEDSCLNLTAAAKLGFKTALIGVGNGSGFDYHFSSIYDIVSLTEKGQMYCE</sequence>
<dbReference type="SUPFAM" id="SSF56784">
    <property type="entry name" value="HAD-like"/>
    <property type="match status" value="1"/>
</dbReference>
<dbReference type="InterPro" id="IPR023214">
    <property type="entry name" value="HAD_sf"/>
</dbReference>
<dbReference type="NCBIfam" id="TIGR01993">
    <property type="entry name" value="Pyr-5-nucltdase"/>
    <property type="match status" value="1"/>
</dbReference>
<dbReference type="HOGENOM" id="CLU_059493_2_1_0"/>
<evidence type="ECO:0000313" key="2">
    <source>
        <dbReference type="Proteomes" id="UP000006621"/>
    </source>
</evidence>
<dbReference type="AlphaFoldDB" id="F8E6P8"/>
<dbReference type="SFLD" id="SFLDG01132">
    <property type="entry name" value="C1.5.3:_5'-Nucleotidase_Like"/>
    <property type="match status" value="1"/>
</dbReference>
<dbReference type="OrthoDB" id="9803141at2"/>
<gene>
    <name evidence="1" type="ordered locus">Flexsi_2326</name>
</gene>
<keyword evidence="2" id="KW-1185">Reference proteome</keyword>
<dbReference type="Pfam" id="PF00702">
    <property type="entry name" value="Hydrolase"/>
    <property type="match status" value="1"/>
</dbReference>
<protein>
    <submittedName>
        <fullName evidence="1">Pyrimidine 5'-nucleotidase</fullName>
    </submittedName>
</protein>
<accession>F8E6P8</accession>
<dbReference type="Proteomes" id="UP000006621">
    <property type="component" value="Chromosome"/>
</dbReference>
<dbReference type="STRING" id="717231.Flexsi_2326"/>
<reference evidence="2" key="2">
    <citation type="submission" date="2011-06" db="EMBL/GenBank/DDBJ databases">
        <title>The complete genome of Flexistipes sinusarabici DSM 4947.</title>
        <authorList>
            <person name="Lucas S."/>
            <person name="Han J."/>
            <person name="Lapidus A."/>
            <person name="Bruce D."/>
            <person name="Goodwin L."/>
            <person name="Pitluck S."/>
            <person name="Peters L."/>
            <person name="Kyrpides N."/>
            <person name="Mavromatis K."/>
            <person name="Ivanova N."/>
            <person name="Mikhailova N."/>
            <person name="Chertkov O."/>
            <person name="Detter J.C."/>
            <person name="Tapia R."/>
            <person name="Han C."/>
            <person name="Land M."/>
            <person name="Hauser L."/>
            <person name="Markowitz V."/>
            <person name="Cheng J.-F."/>
            <person name="Hugenholtz P."/>
            <person name="Woyke T."/>
            <person name="Wu D."/>
            <person name="Spring S."/>
            <person name="Schroeder M."/>
            <person name="Brambilla E."/>
            <person name="Klenk H.-P."/>
            <person name="Eisen J.A."/>
        </authorList>
    </citation>
    <scope>NUCLEOTIDE SEQUENCE [LARGE SCALE GENOMIC DNA]</scope>
    <source>
        <strain evidence="2">DSM 4947 / MAS 10</strain>
    </source>
</reference>
<dbReference type="Gene3D" id="3.40.50.1000">
    <property type="entry name" value="HAD superfamily/HAD-like"/>
    <property type="match status" value="1"/>
</dbReference>
<dbReference type="PANTHER" id="PTHR12725:SF117">
    <property type="entry name" value="HALOACID DEHALOGENASE-LIKE HYDROLASE"/>
    <property type="match status" value="1"/>
</dbReference>
<proteinExistence type="predicted"/>
<name>F8E6P8_FLESM</name>
<dbReference type="SFLD" id="SFLDG01129">
    <property type="entry name" value="C1.5:_HAD__Beta-PGM__Phosphata"/>
    <property type="match status" value="1"/>
</dbReference>
<dbReference type="EMBL" id="CP002858">
    <property type="protein sequence ID" value="AEI15938.1"/>
    <property type="molecule type" value="Genomic_DNA"/>
</dbReference>
<organism evidence="1 2">
    <name type="scientific">Flexistipes sinusarabici (strain ATCC 49648 / DSM 4947 / MAS 10)</name>
    <dbReference type="NCBI Taxonomy" id="717231"/>
    <lineage>
        <taxon>Bacteria</taxon>
        <taxon>Pseudomonadati</taxon>
        <taxon>Deferribacterota</taxon>
        <taxon>Deferribacteres</taxon>
        <taxon>Deferribacterales</taxon>
        <taxon>Flexistipitaceae</taxon>
        <taxon>Flexistipes</taxon>
    </lineage>
</organism>
<reference evidence="1 2" key="1">
    <citation type="journal article" date="2011" name="Stand. Genomic Sci.">
        <title>Genome sequence of the moderately thermophilic halophile Flexistipes sinusarabici strain (MAS10).</title>
        <authorList>
            <person name="Lapidus A."/>
            <person name="Chertkov O."/>
            <person name="Nolan M."/>
            <person name="Lucas S."/>
            <person name="Hammon N."/>
            <person name="Deshpande S."/>
            <person name="Cheng J.F."/>
            <person name="Tapia R."/>
            <person name="Han C."/>
            <person name="Goodwin L."/>
            <person name="Pitluck S."/>
            <person name="Liolios K."/>
            <person name="Pagani I."/>
            <person name="Ivanova N."/>
            <person name="Huntemann M."/>
            <person name="Mavromatis K."/>
            <person name="Mikhailova N."/>
            <person name="Pati A."/>
            <person name="Chen A."/>
            <person name="Palaniappan K."/>
            <person name="Land M."/>
            <person name="Hauser L."/>
            <person name="Brambilla E.M."/>
            <person name="Rohde M."/>
            <person name="Abt B."/>
            <person name="Spring S."/>
            <person name="Goker M."/>
            <person name="Bristow J."/>
            <person name="Eisen J.A."/>
            <person name="Markowitz V."/>
            <person name="Hugenholtz P."/>
            <person name="Kyrpides N.C."/>
            <person name="Klenk H.P."/>
            <person name="Woyke T."/>
        </authorList>
    </citation>
    <scope>NUCLEOTIDE SEQUENCE [LARGE SCALE GENOMIC DNA]</scope>
    <source>
        <strain evidence="2">DSM 4947 / MAS 10</strain>
    </source>
</reference>
<dbReference type="Gene3D" id="1.10.150.450">
    <property type="match status" value="1"/>
</dbReference>
<dbReference type="RefSeq" id="WP_013887376.1">
    <property type="nucleotide sequence ID" value="NC_015672.1"/>
</dbReference>
<dbReference type="SFLD" id="SFLDS00003">
    <property type="entry name" value="Haloacid_Dehalogenase"/>
    <property type="match status" value="1"/>
</dbReference>
<dbReference type="KEGG" id="fsi:Flexsi_2326"/>
<dbReference type="eggNOG" id="COG0637">
    <property type="taxonomic scope" value="Bacteria"/>
</dbReference>